<evidence type="ECO:0000256" key="6">
    <source>
        <dbReference type="RuleBase" id="RU362103"/>
    </source>
</evidence>
<dbReference type="InterPro" id="IPR016035">
    <property type="entry name" value="Acyl_Trfase/lysoPLipase"/>
</dbReference>
<evidence type="ECO:0000256" key="1">
    <source>
        <dbReference type="ARBA" id="ARBA00008780"/>
    </source>
</evidence>
<dbReference type="GO" id="GO:0046475">
    <property type="term" value="P:glycerophospholipid catabolic process"/>
    <property type="evidence" value="ECO:0007669"/>
    <property type="project" value="TreeGrafter"/>
</dbReference>
<dbReference type="SUPFAM" id="SSF52151">
    <property type="entry name" value="FabD/lysophospholipase-like"/>
    <property type="match status" value="1"/>
</dbReference>
<name>A0A9P6N8J7_9BASI</name>
<comment type="caution">
    <text evidence="9">The sequence shown here is derived from an EMBL/GenBank/DDBJ whole genome shotgun (WGS) entry which is preliminary data.</text>
</comment>
<evidence type="ECO:0000256" key="2">
    <source>
        <dbReference type="ARBA" id="ARBA00022801"/>
    </source>
</evidence>
<dbReference type="Gene3D" id="3.40.1090.10">
    <property type="entry name" value="Cytosolic phospholipase A2 catalytic domain"/>
    <property type="match status" value="1"/>
</dbReference>
<gene>
    <name evidence="9" type="ORF">CROQUDRAFT_666676</name>
</gene>
<feature type="region of interest" description="Disordered" evidence="7">
    <location>
        <begin position="538"/>
        <end position="558"/>
    </location>
</feature>
<sequence length="713" mass="78904">MQTISRYASRLWSGNLAKGLRPGAIAISGTLMLGFAGTIRSRYTSTASCEETKEKFKQSSPKESTIESWLSFDSVKSQFNALSARLTQISSELSGDPNSLFQQIVEESVTDDQVNPELRWKASVRLGTDVGFCEKAYLRERKHFMKRAFASLMGVDESIVDERDIPIVGVAASGGGYRAMVSTTGCLLGARQSGILDVVSYIAGISGSCWALGGWYSIADGDLDQFQTHIKSRITTPFLDLANFQLFTDHPTNKYLLSGAVAKLASKGGTTSLVDVYGTLVSSRLFVPDDLSRLDPRHLKLSNQRHLLDGSLPLPIYCAIYHQVPDEMSNYSNTNEDPSSAGKVARDQTFISPSYHWYEMTPYEVGSEDVGAFIPTWSLGRAFENGHDIEPRPEISLSILSGIFASAFTATLAHYYQEVKPGLMVLPFFKMFDAYVSTFESDLSTLHPFPPAELPNFLRGLQGQLKPGLSVAVTECETLGLMDAGAELNIPYVPLYRRNCDVIISLDASADSQDVWFSKAQTYAHRCGLDTWPVVKYPGPSESSPSTEHADHDAEIPLNEGEIQVKKSREQAFKQLGGENGKPLDGNEANPFPADTRGVAHCSKPEPPLGRCNIWVGDSTNKELSARMDEPDEDLIQARDGPALIYIPLAPGNGLEDPAAVWSTWRFDYKEEETEQLLKLSELNFRTGEEQMKKVLRAIWKRKRNQRLKKEEP</sequence>
<dbReference type="PROSITE" id="PS51210">
    <property type="entry name" value="PLA2C"/>
    <property type="match status" value="1"/>
</dbReference>
<comment type="catalytic activity">
    <reaction evidence="6">
        <text>a 1-acyl-sn-glycero-3-phosphocholine + H2O = sn-glycerol 3-phosphocholine + a fatty acid + H(+)</text>
        <dbReference type="Rhea" id="RHEA:15177"/>
        <dbReference type="ChEBI" id="CHEBI:15377"/>
        <dbReference type="ChEBI" id="CHEBI:15378"/>
        <dbReference type="ChEBI" id="CHEBI:16870"/>
        <dbReference type="ChEBI" id="CHEBI:28868"/>
        <dbReference type="ChEBI" id="CHEBI:58168"/>
        <dbReference type="EC" id="3.1.1.5"/>
    </reaction>
</comment>
<protein>
    <recommendedName>
        <fullName evidence="6">Lysophospholipase</fullName>
        <ecNumber evidence="6">3.1.1.5</ecNumber>
    </recommendedName>
</protein>
<evidence type="ECO:0000256" key="3">
    <source>
        <dbReference type="ARBA" id="ARBA00022963"/>
    </source>
</evidence>
<organism evidence="9 10">
    <name type="scientific">Cronartium quercuum f. sp. fusiforme G11</name>
    <dbReference type="NCBI Taxonomy" id="708437"/>
    <lineage>
        <taxon>Eukaryota</taxon>
        <taxon>Fungi</taxon>
        <taxon>Dikarya</taxon>
        <taxon>Basidiomycota</taxon>
        <taxon>Pucciniomycotina</taxon>
        <taxon>Pucciniomycetes</taxon>
        <taxon>Pucciniales</taxon>
        <taxon>Coleosporiaceae</taxon>
        <taxon>Cronartium</taxon>
    </lineage>
</organism>
<accession>A0A9P6N8J7</accession>
<evidence type="ECO:0000256" key="7">
    <source>
        <dbReference type="SAM" id="MobiDB-lite"/>
    </source>
</evidence>
<dbReference type="InterPro" id="IPR002642">
    <property type="entry name" value="LysoPLipase_cat_dom"/>
</dbReference>
<feature type="domain" description="PLA2c" evidence="8">
    <location>
        <begin position="116"/>
        <end position="713"/>
    </location>
</feature>
<evidence type="ECO:0000313" key="9">
    <source>
        <dbReference type="EMBL" id="KAG0139325.1"/>
    </source>
</evidence>
<comment type="similarity">
    <text evidence="1 6">Belongs to the lysophospholipase family.</text>
</comment>
<dbReference type="AlphaFoldDB" id="A0A9P6N8J7"/>
<dbReference type="PANTHER" id="PTHR10728">
    <property type="entry name" value="CYTOSOLIC PHOSPHOLIPASE A2"/>
    <property type="match status" value="1"/>
</dbReference>
<dbReference type="Proteomes" id="UP000886653">
    <property type="component" value="Unassembled WGS sequence"/>
</dbReference>
<keyword evidence="3 5" id="KW-0442">Lipid degradation</keyword>
<dbReference type="PANTHER" id="PTHR10728:SF40">
    <property type="entry name" value="PATATIN FAMILY PROTEIN"/>
    <property type="match status" value="1"/>
</dbReference>
<keyword evidence="4 5" id="KW-0443">Lipid metabolism</keyword>
<keyword evidence="2 5" id="KW-0378">Hydrolase</keyword>
<evidence type="ECO:0000256" key="4">
    <source>
        <dbReference type="ARBA" id="ARBA00023098"/>
    </source>
</evidence>
<dbReference type="Pfam" id="PF01735">
    <property type="entry name" value="PLA2_B"/>
    <property type="match status" value="1"/>
</dbReference>
<evidence type="ECO:0000313" key="10">
    <source>
        <dbReference type="Proteomes" id="UP000886653"/>
    </source>
</evidence>
<dbReference type="GO" id="GO:0004622">
    <property type="term" value="F:phosphatidylcholine lysophospholipase activity"/>
    <property type="evidence" value="ECO:0007669"/>
    <property type="project" value="UniProtKB-EC"/>
</dbReference>
<evidence type="ECO:0000259" key="8">
    <source>
        <dbReference type="PROSITE" id="PS51210"/>
    </source>
</evidence>
<dbReference type="OrthoDB" id="4084751at2759"/>
<proteinExistence type="inferred from homology"/>
<dbReference type="SMART" id="SM00022">
    <property type="entry name" value="PLAc"/>
    <property type="match status" value="1"/>
</dbReference>
<keyword evidence="10" id="KW-1185">Reference proteome</keyword>
<evidence type="ECO:0000256" key="5">
    <source>
        <dbReference type="PROSITE-ProRule" id="PRU00555"/>
    </source>
</evidence>
<dbReference type="GO" id="GO:0004623">
    <property type="term" value="F:phospholipase A2 activity"/>
    <property type="evidence" value="ECO:0007669"/>
    <property type="project" value="TreeGrafter"/>
</dbReference>
<dbReference type="GO" id="GO:0005829">
    <property type="term" value="C:cytosol"/>
    <property type="evidence" value="ECO:0007669"/>
    <property type="project" value="TreeGrafter"/>
</dbReference>
<dbReference type="EMBL" id="MU167628">
    <property type="protein sequence ID" value="KAG0139325.1"/>
    <property type="molecule type" value="Genomic_DNA"/>
</dbReference>
<dbReference type="EC" id="3.1.1.5" evidence="6"/>
<reference evidence="9" key="1">
    <citation type="submission" date="2013-11" db="EMBL/GenBank/DDBJ databases">
        <title>Genome sequence of the fusiform rust pathogen reveals effectors for host alternation and coevolution with pine.</title>
        <authorList>
            <consortium name="DOE Joint Genome Institute"/>
            <person name="Smith K."/>
            <person name="Pendleton A."/>
            <person name="Kubisiak T."/>
            <person name="Anderson C."/>
            <person name="Salamov A."/>
            <person name="Aerts A."/>
            <person name="Riley R."/>
            <person name="Clum A."/>
            <person name="Lindquist E."/>
            <person name="Ence D."/>
            <person name="Campbell M."/>
            <person name="Kronenberg Z."/>
            <person name="Feau N."/>
            <person name="Dhillon B."/>
            <person name="Hamelin R."/>
            <person name="Burleigh J."/>
            <person name="Smith J."/>
            <person name="Yandell M."/>
            <person name="Nelson C."/>
            <person name="Grigoriev I."/>
            <person name="Davis J."/>
        </authorList>
    </citation>
    <scope>NUCLEOTIDE SEQUENCE</scope>
    <source>
        <strain evidence="9">G11</strain>
    </source>
</reference>